<dbReference type="Gene3D" id="3.90.1200.10">
    <property type="match status" value="1"/>
</dbReference>
<dbReference type="Proteomes" id="UP000824142">
    <property type="component" value="Unassembled WGS sequence"/>
</dbReference>
<comment type="caution">
    <text evidence="2">The sequence shown here is derived from an EMBL/GenBank/DDBJ whole genome shotgun (WGS) entry which is preliminary data.</text>
</comment>
<protein>
    <submittedName>
        <fullName evidence="2">Phosphotransferase</fullName>
    </submittedName>
</protein>
<reference evidence="2" key="2">
    <citation type="journal article" date="2021" name="PeerJ">
        <title>Extensive microbial diversity within the chicken gut microbiome revealed by metagenomics and culture.</title>
        <authorList>
            <person name="Gilroy R."/>
            <person name="Ravi A."/>
            <person name="Getino M."/>
            <person name="Pursley I."/>
            <person name="Horton D.L."/>
            <person name="Alikhan N.F."/>
            <person name="Baker D."/>
            <person name="Gharbi K."/>
            <person name="Hall N."/>
            <person name="Watson M."/>
            <person name="Adriaenssens E.M."/>
            <person name="Foster-Nyarko E."/>
            <person name="Jarju S."/>
            <person name="Secka A."/>
            <person name="Antonio M."/>
            <person name="Oren A."/>
            <person name="Chaudhuri R.R."/>
            <person name="La Ragione R."/>
            <person name="Hildebrand F."/>
            <person name="Pallen M.J."/>
        </authorList>
    </citation>
    <scope>NUCLEOTIDE SEQUENCE</scope>
    <source>
        <strain evidence="2">CHK136-897</strain>
    </source>
</reference>
<proteinExistence type="predicted"/>
<reference evidence="2" key="1">
    <citation type="submission" date="2020-10" db="EMBL/GenBank/DDBJ databases">
        <authorList>
            <person name="Gilroy R."/>
        </authorList>
    </citation>
    <scope>NUCLEOTIDE SEQUENCE</scope>
    <source>
        <strain evidence="2">CHK136-897</strain>
    </source>
</reference>
<dbReference type="EMBL" id="DVNO01000010">
    <property type="protein sequence ID" value="HIU65266.1"/>
    <property type="molecule type" value="Genomic_DNA"/>
</dbReference>
<dbReference type="InterPro" id="IPR011009">
    <property type="entry name" value="Kinase-like_dom_sf"/>
</dbReference>
<evidence type="ECO:0000313" key="2">
    <source>
        <dbReference type="EMBL" id="HIU65266.1"/>
    </source>
</evidence>
<dbReference type="AlphaFoldDB" id="A0A9D1MS68"/>
<dbReference type="InterPro" id="IPR002575">
    <property type="entry name" value="Aminoglycoside_PTrfase"/>
</dbReference>
<evidence type="ECO:0000259" key="1">
    <source>
        <dbReference type="Pfam" id="PF01636"/>
    </source>
</evidence>
<feature type="domain" description="Aminoglycoside phosphotransferase" evidence="1">
    <location>
        <begin position="172"/>
        <end position="229"/>
    </location>
</feature>
<gene>
    <name evidence="2" type="ORF">IAC63_01345</name>
</gene>
<evidence type="ECO:0000313" key="3">
    <source>
        <dbReference type="Proteomes" id="UP000824142"/>
    </source>
</evidence>
<accession>A0A9D1MS68</accession>
<name>A0A9D1MS68_9PROT</name>
<dbReference type="Gene3D" id="3.30.200.20">
    <property type="entry name" value="Phosphorylase Kinase, domain 1"/>
    <property type="match status" value="1"/>
</dbReference>
<sequence>MWKLFFEICHFSCALIPNRKLRERIRKKQLFDWYNKYKALKKRFPELNFRRTKMIKGGWNIGFIVDKKYVFKIRKFFDSSIPTEKIVREKRITDAFQNISPLQIPKIEIINTDGYTFYKYNFIHGENLNTCSQRKIEEHAWALGKQIAEFIYAVHNSRPEEIEDLRGNIAGDGWNHNDICNNIIVDKRTMKIVGIIDWEYSGWGTLETEFNNTVAYSQKIRDAGLKIAIMSYYKSMSNQNN</sequence>
<dbReference type="SUPFAM" id="SSF56112">
    <property type="entry name" value="Protein kinase-like (PK-like)"/>
    <property type="match status" value="1"/>
</dbReference>
<organism evidence="2 3">
    <name type="scientific">Candidatus Enterousia avicola</name>
    <dbReference type="NCBI Taxonomy" id="2840787"/>
    <lineage>
        <taxon>Bacteria</taxon>
        <taxon>Pseudomonadati</taxon>
        <taxon>Pseudomonadota</taxon>
        <taxon>Alphaproteobacteria</taxon>
        <taxon>Candidatus Enterousia</taxon>
    </lineage>
</organism>
<dbReference type="Pfam" id="PF01636">
    <property type="entry name" value="APH"/>
    <property type="match status" value="1"/>
</dbReference>